<dbReference type="Proteomes" id="UP000789831">
    <property type="component" value="Unassembled WGS sequence"/>
</dbReference>
<evidence type="ECO:0000256" key="1">
    <source>
        <dbReference type="ARBA" id="ARBA00009993"/>
    </source>
</evidence>
<dbReference type="CDD" id="cd18322">
    <property type="entry name" value="BTB_POZ_SKP1"/>
    <property type="match status" value="1"/>
</dbReference>
<feature type="domain" description="SKP1 component dimerisation" evidence="4">
    <location>
        <begin position="109"/>
        <end position="156"/>
    </location>
</feature>
<dbReference type="GO" id="GO:0006511">
    <property type="term" value="P:ubiquitin-dependent protein catabolic process"/>
    <property type="evidence" value="ECO:0007669"/>
    <property type="project" value="InterPro"/>
</dbReference>
<feature type="domain" description="SKP1 component POZ" evidence="5">
    <location>
        <begin position="11"/>
        <end position="71"/>
    </location>
</feature>
<dbReference type="EMBL" id="CAJVPL010003976">
    <property type="protein sequence ID" value="CAG8641306.1"/>
    <property type="molecule type" value="Genomic_DNA"/>
</dbReference>
<dbReference type="InterPro" id="IPR001232">
    <property type="entry name" value="SKP1-like"/>
</dbReference>
<dbReference type="Pfam" id="PF03931">
    <property type="entry name" value="Skp1_POZ"/>
    <property type="match status" value="1"/>
</dbReference>
<comment type="pathway">
    <text evidence="3">Protein modification; protein ubiquitination.</text>
</comment>
<dbReference type="PANTHER" id="PTHR11165">
    <property type="entry name" value="SKP1"/>
    <property type="match status" value="1"/>
</dbReference>
<organism evidence="6 7">
    <name type="scientific">Ambispora gerdemannii</name>
    <dbReference type="NCBI Taxonomy" id="144530"/>
    <lineage>
        <taxon>Eukaryota</taxon>
        <taxon>Fungi</taxon>
        <taxon>Fungi incertae sedis</taxon>
        <taxon>Mucoromycota</taxon>
        <taxon>Glomeromycotina</taxon>
        <taxon>Glomeromycetes</taxon>
        <taxon>Archaeosporales</taxon>
        <taxon>Ambisporaceae</taxon>
        <taxon>Ambispora</taxon>
    </lineage>
</organism>
<accession>A0A9N9DML7</accession>
<comment type="caution">
    <text evidence="6">The sequence shown here is derived from an EMBL/GenBank/DDBJ whole genome shotgun (WGS) entry which is preliminary data.</text>
</comment>
<evidence type="ECO:0000256" key="2">
    <source>
        <dbReference type="ARBA" id="ARBA00022786"/>
    </source>
</evidence>
<dbReference type="AlphaFoldDB" id="A0A9N9DML7"/>
<dbReference type="PIRSF" id="PIRSF028729">
    <property type="entry name" value="E3_ubiquit_lig_SCF_Skp"/>
    <property type="match status" value="1"/>
</dbReference>
<dbReference type="SUPFAM" id="SSF81382">
    <property type="entry name" value="Skp1 dimerisation domain-like"/>
    <property type="match status" value="1"/>
</dbReference>
<dbReference type="SMART" id="SM00512">
    <property type="entry name" value="Skp1"/>
    <property type="match status" value="1"/>
</dbReference>
<evidence type="ECO:0000259" key="4">
    <source>
        <dbReference type="Pfam" id="PF01466"/>
    </source>
</evidence>
<dbReference type="OrthoDB" id="2342932at2759"/>
<protein>
    <recommendedName>
        <fullName evidence="3">E3 ubiquitin ligase complex SCF subunit</fullName>
    </recommendedName>
</protein>
<comment type="subunit">
    <text evidence="3">Component of the SCF (SKP1-CUL1-F-box protein) E3 ubiquitin ligase complexes.</text>
</comment>
<dbReference type="Gene3D" id="3.30.710.10">
    <property type="entry name" value="Potassium Channel Kv1.1, Chain A"/>
    <property type="match status" value="1"/>
</dbReference>
<proteinExistence type="inferred from homology"/>
<sequence>MSTDTTKPIEYVTLQCSDDKEFKVNIAVASLSSLIKGLIKDLGLSNQVIPLHNINERVLEKVLEWCEHHVNDSEEENSDRINEWDEYFFKLEQDLMFDVILAANFLEIKPLIDLGCKTVANMIRGKSCEEIRATFNIINDFTPEEEEQIRLENEWAED</sequence>
<dbReference type="FunFam" id="3.30.710.10:FF:000026">
    <property type="entry name" value="E3 ubiquitin ligase complex SCF subunit"/>
    <property type="match status" value="1"/>
</dbReference>
<reference evidence="6" key="1">
    <citation type="submission" date="2021-06" db="EMBL/GenBank/DDBJ databases">
        <authorList>
            <person name="Kallberg Y."/>
            <person name="Tangrot J."/>
            <person name="Rosling A."/>
        </authorList>
    </citation>
    <scope>NUCLEOTIDE SEQUENCE</scope>
    <source>
        <strain evidence="6">MT106</strain>
    </source>
</reference>
<dbReference type="InterPro" id="IPR016072">
    <property type="entry name" value="Skp1_comp_dimer"/>
</dbReference>
<keyword evidence="7" id="KW-1185">Reference proteome</keyword>
<comment type="similarity">
    <text evidence="1 3">Belongs to the SKP1 family.</text>
</comment>
<evidence type="ECO:0000313" key="7">
    <source>
        <dbReference type="Proteomes" id="UP000789831"/>
    </source>
</evidence>
<gene>
    <name evidence="6" type="ORF">AGERDE_LOCUS10986</name>
</gene>
<dbReference type="InterPro" id="IPR036296">
    <property type="entry name" value="SKP1-like_dim_sf"/>
</dbReference>
<evidence type="ECO:0000256" key="3">
    <source>
        <dbReference type="PIRNR" id="PIRNR028729"/>
    </source>
</evidence>
<evidence type="ECO:0000313" key="6">
    <source>
        <dbReference type="EMBL" id="CAG8641306.1"/>
    </source>
</evidence>
<dbReference type="SUPFAM" id="SSF54695">
    <property type="entry name" value="POZ domain"/>
    <property type="match status" value="1"/>
</dbReference>
<comment type="function">
    <text evidence="3">Essential component of the SCF (SKP1-CUL1-F-box protein) E3 ubiquitin ligase complexes, which mediate the ubiquitination and subsequent proteasomal degradation of target proteins.</text>
</comment>
<name>A0A9N9DML7_9GLOM</name>
<dbReference type="InterPro" id="IPR016897">
    <property type="entry name" value="SKP1"/>
</dbReference>
<dbReference type="Pfam" id="PF01466">
    <property type="entry name" value="Skp1"/>
    <property type="match status" value="1"/>
</dbReference>
<dbReference type="InterPro" id="IPR011333">
    <property type="entry name" value="SKP1/BTB/POZ_sf"/>
</dbReference>
<dbReference type="InterPro" id="IPR016073">
    <property type="entry name" value="Skp1_comp_POZ"/>
</dbReference>
<keyword evidence="2 3" id="KW-0833">Ubl conjugation pathway</keyword>
<evidence type="ECO:0000259" key="5">
    <source>
        <dbReference type="Pfam" id="PF03931"/>
    </source>
</evidence>